<dbReference type="PIRSF" id="PIRSF000126">
    <property type="entry name" value="11-beta-HSD1"/>
    <property type="match status" value="1"/>
</dbReference>
<dbReference type="Gene3D" id="3.40.50.720">
    <property type="entry name" value="NAD(P)-binding Rossmann-like Domain"/>
    <property type="match status" value="1"/>
</dbReference>
<dbReference type="PANTHER" id="PTHR44196">
    <property type="entry name" value="DEHYDROGENASE/REDUCTASE SDR FAMILY MEMBER 7B"/>
    <property type="match status" value="1"/>
</dbReference>
<dbReference type="SUPFAM" id="SSF51735">
    <property type="entry name" value="NAD(P)-binding Rossmann-fold domains"/>
    <property type="match status" value="1"/>
</dbReference>
<keyword evidence="2" id="KW-0560">Oxidoreductase</keyword>
<dbReference type="Pfam" id="PF00106">
    <property type="entry name" value="adh_short"/>
    <property type="match status" value="1"/>
</dbReference>
<dbReference type="PRINTS" id="PR00080">
    <property type="entry name" value="SDRFAMILY"/>
</dbReference>
<feature type="domain" description="Ketoreductase" evidence="4">
    <location>
        <begin position="2"/>
        <end position="180"/>
    </location>
</feature>
<dbReference type="SMART" id="SM00822">
    <property type="entry name" value="PKS_KR"/>
    <property type="match status" value="1"/>
</dbReference>
<dbReference type="PRINTS" id="PR00081">
    <property type="entry name" value="GDHRDH"/>
</dbReference>
<dbReference type="AlphaFoldDB" id="A0A2I1IMA3"/>
<dbReference type="Proteomes" id="UP000235122">
    <property type="component" value="Unassembled WGS sequence"/>
</dbReference>
<name>A0A2I1IMA3_9ACTO</name>
<evidence type="ECO:0000256" key="3">
    <source>
        <dbReference type="RuleBase" id="RU000363"/>
    </source>
</evidence>
<dbReference type="RefSeq" id="WP_070454327.1">
    <property type="nucleotide sequence ID" value="NZ_JASOXK010000005.1"/>
</dbReference>
<evidence type="ECO:0000259" key="4">
    <source>
        <dbReference type="SMART" id="SM00822"/>
    </source>
</evidence>
<accession>A0A2I1IMA3</accession>
<evidence type="ECO:0000256" key="1">
    <source>
        <dbReference type="ARBA" id="ARBA00006484"/>
    </source>
</evidence>
<comment type="caution">
    <text evidence="5">The sequence shown here is derived from an EMBL/GenBank/DDBJ whole genome shotgun (WGS) entry which is preliminary data.</text>
</comment>
<evidence type="ECO:0000313" key="6">
    <source>
        <dbReference type="Proteomes" id="UP000235122"/>
    </source>
</evidence>
<dbReference type="PANTHER" id="PTHR44196:SF2">
    <property type="entry name" value="SHORT-CHAIN DEHYDROGENASE-RELATED"/>
    <property type="match status" value="1"/>
</dbReference>
<sequence length="252" mass="26768">MATALITGASSGIGLEFARQLAARGHNLVLVARNEQKLQEVAASLEWVKVEVLSADLAEEADTQKVAERLRSTDQPVSLLVNNAGFGLGQKFVDGSLQREVDALNVMVRAVMVLSHAAAGAMKARGRGAIVNISSVASWTAGGTYAAHKTWVNVFSEALASELKGSGVTVTSVRPGTTDTDFFDKIGFGFATLPTIARITPGQVVHEAMRAVAAGKVEVVPSLTYKVVDALTHVSPRPLIRLITGRPNWRIR</sequence>
<keyword evidence="6" id="KW-1185">Reference proteome</keyword>
<dbReference type="CDD" id="cd05233">
    <property type="entry name" value="SDR_c"/>
    <property type="match status" value="1"/>
</dbReference>
<gene>
    <name evidence="5" type="ORF">CYJ19_05310</name>
</gene>
<evidence type="ECO:0000256" key="2">
    <source>
        <dbReference type="ARBA" id="ARBA00023002"/>
    </source>
</evidence>
<reference evidence="5 6" key="1">
    <citation type="submission" date="2017-12" db="EMBL/GenBank/DDBJ databases">
        <title>Phylogenetic diversity of female urinary microbiome.</title>
        <authorList>
            <person name="Thomas-White K."/>
            <person name="Wolfe A.J."/>
        </authorList>
    </citation>
    <scope>NUCLEOTIDE SEQUENCE [LARGE SCALE GENOMIC DNA]</scope>
    <source>
        <strain evidence="5 6">UMB0402</strain>
    </source>
</reference>
<dbReference type="GO" id="GO:0016020">
    <property type="term" value="C:membrane"/>
    <property type="evidence" value="ECO:0007669"/>
    <property type="project" value="TreeGrafter"/>
</dbReference>
<dbReference type="InterPro" id="IPR002347">
    <property type="entry name" value="SDR_fam"/>
</dbReference>
<dbReference type="GO" id="GO:0016491">
    <property type="term" value="F:oxidoreductase activity"/>
    <property type="evidence" value="ECO:0007669"/>
    <property type="project" value="UniProtKB-KW"/>
</dbReference>
<dbReference type="STRING" id="33007.HMPREF3198_00192"/>
<dbReference type="InterPro" id="IPR036291">
    <property type="entry name" value="NAD(P)-bd_dom_sf"/>
</dbReference>
<comment type="similarity">
    <text evidence="1 3">Belongs to the short-chain dehydrogenases/reductases (SDR) family.</text>
</comment>
<evidence type="ECO:0000313" key="5">
    <source>
        <dbReference type="EMBL" id="PKY72268.1"/>
    </source>
</evidence>
<dbReference type="InterPro" id="IPR057326">
    <property type="entry name" value="KR_dom"/>
</dbReference>
<dbReference type="EMBL" id="PKKO01000003">
    <property type="protein sequence ID" value="PKY72268.1"/>
    <property type="molecule type" value="Genomic_DNA"/>
</dbReference>
<proteinExistence type="inferred from homology"/>
<organism evidence="5 6">
    <name type="scientific">Winkia neuii</name>
    <dbReference type="NCBI Taxonomy" id="33007"/>
    <lineage>
        <taxon>Bacteria</taxon>
        <taxon>Bacillati</taxon>
        <taxon>Actinomycetota</taxon>
        <taxon>Actinomycetes</taxon>
        <taxon>Actinomycetales</taxon>
        <taxon>Actinomycetaceae</taxon>
        <taxon>Winkia</taxon>
    </lineage>
</organism>
<protein>
    <submittedName>
        <fullName evidence="5">KR domain-containing protein</fullName>
    </submittedName>
</protein>